<dbReference type="Proteomes" id="UP001152876">
    <property type="component" value="Unassembled WGS sequence"/>
</dbReference>
<dbReference type="EMBL" id="AOGK01000019">
    <property type="protein sequence ID" value="MDG5977328.1"/>
    <property type="molecule type" value="Genomic_DNA"/>
</dbReference>
<organism evidence="1 2">
    <name type="scientific">Hydrogenophaga taeniospiralis CCUG 15921</name>
    <dbReference type="NCBI Taxonomy" id="1281780"/>
    <lineage>
        <taxon>Bacteria</taxon>
        <taxon>Pseudomonadati</taxon>
        <taxon>Pseudomonadota</taxon>
        <taxon>Betaproteobacteria</taxon>
        <taxon>Burkholderiales</taxon>
        <taxon>Comamonadaceae</taxon>
        <taxon>Hydrogenophaga</taxon>
    </lineage>
</organism>
<keyword evidence="2" id="KW-1185">Reference proteome</keyword>
<evidence type="ECO:0000313" key="2">
    <source>
        <dbReference type="Proteomes" id="UP001152876"/>
    </source>
</evidence>
<name>A0A9X4SD08_9BURK</name>
<evidence type="ECO:0000313" key="1">
    <source>
        <dbReference type="EMBL" id="MDG5977328.1"/>
    </source>
</evidence>
<accession>A0A9X4SD08</accession>
<comment type="caution">
    <text evidence="1">The sequence shown here is derived from an EMBL/GenBank/DDBJ whole genome shotgun (WGS) entry which is preliminary data.</text>
</comment>
<proteinExistence type="predicted"/>
<dbReference type="RefSeq" id="WP_068168012.1">
    <property type="nucleotide sequence ID" value="NZ_AOGK01000019.1"/>
</dbReference>
<protein>
    <submittedName>
        <fullName evidence="1">Uncharacterized protein</fullName>
    </submittedName>
</protein>
<reference evidence="1" key="1">
    <citation type="submission" date="2013-01" db="EMBL/GenBank/DDBJ databases">
        <title>Genome draft of Hydrogenophaga taeniospiralis 2K1.</title>
        <authorList>
            <person name="Gomila M."/>
            <person name="Lalucat J."/>
        </authorList>
    </citation>
    <scope>NUCLEOTIDE SEQUENCE</scope>
    <source>
        <strain evidence="1">CCUG 15921</strain>
    </source>
</reference>
<gene>
    <name evidence="1" type="ORF">H010_18867</name>
</gene>
<dbReference type="AlphaFoldDB" id="A0A9X4SD08"/>
<sequence>MSPAEASTRESQVVVRALWLVLGARQVRWGAVVGTGKAARWESWGCVDVPGDPQVSRPSLMAALAGLPATPFADAAPNTPLHVWLADPWVAMDLVPWSDGFLREASAMALARSHLMAQGYEVHGADRVRLDDAPMGLPRLAVAYPGEVLAWLEDHARAWSLRLRSVRVASLACWSVFGRNASVPMLAVLHDEALVIMGAPGSRVRGAHLAEWHAVPLDGGARIDPTGAPSSDSDVVQQLAHGWRRLALRFPQWASTTDLPLLDGRLGDPRRTEWPAPFVSMKTRMASTGELDPSLGDVLVGLVDAAPPHALDAVSDRRPRKAVLVPLAVGLCLGLLLLGSMAGSRARLTASIEASVAQHSQPAALSVPANPLTKQELARIPAVNQAIRQLNLPVHALLHSLEPPQDLRVAVLSVDSVGRGGPSRQSSSVRIVAQAPSSADMMRYVAFVSGRRPFTGAYLRKHEWVDGATEKQVRFTLEATWNN</sequence>